<keyword evidence="4 7" id="KW-0812">Transmembrane</keyword>
<feature type="transmembrane region" description="Helical" evidence="7">
    <location>
        <begin position="160"/>
        <end position="184"/>
    </location>
</feature>
<comment type="subcellular location">
    <subcellularLocation>
        <location evidence="1 7">Cell membrane</location>
        <topology evidence="1 7">Multi-pass membrane protein</topology>
    </subcellularLocation>
</comment>
<dbReference type="InterPro" id="IPR035906">
    <property type="entry name" value="MetI-like_sf"/>
</dbReference>
<feature type="transmembrane region" description="Helical" evidence="7">
    <location>
        <begin position="92"/>
        <end position="110"/>
    </location>
</feature>
<evidence type="ECO:0000256" key="4">
    <source>
        <dbReference type="ARBA" id="ARBA00022692"/>
    </source>
</evidence>
<reference evidence="9 10" key="1">
    <citation type="submission" date="2022-03" db="EMBL/GenBank/DDBJ databases">
        <title>Hymenobactersp. isolated from the air.</title>
        <authorList>
            <person name="Won M."/>
            <person name="Kwon S.-W."/>
        </authorList>
    </citation>
    <scope>NUCLEOTIDE SEQUENCE [LARGE SCALE GENOMIC DNA]</scope>
    <source>
        <strain evidence="9 10">KACC 22596</strain>
    </source>
</reference>
<dbReference type="Gene3D" id="1.10.3720.10">
    <property type="entry name" value="MetI-like"/>
    <property type="match status" value="1"/>
</dbReference>
<evidence type="ECO:0000313" key="9">
    <source>
        <dbReference type="EMBL" id="UOE34764.1"/>
    </source>
</evidence>
<dbReference type="PROSITE" id="PS50928">
    <property type="entry name" value="ABC_TM1"/>
    <property type="match status" value="1"/>
</dbReference>
<keyword evidence="3" id="KW-1003">Cell membrane</keyword>
<evidence type="ECO:0000256" key="7">
    <source>
        <dbReference type="RuleBase" id="RU363032"/>
    </source>
</evidence>
<evidence type="ECO:0000256" key="6">
    <source>
        <dbReference type="ARBA" id="ARBA00023136"/>
    </source>
</evidence>
<gene>
    <name evidence="9" type="ORF">MTP16_03710</name>
</gene>
<feature type="domain" description="ABC transmembrane type-1" evidence="8">
    <location>
        <begin position="64"/>
        <end position="300"/>
    </location>
</feature>
<dbReference type="InterPro" id="IPR050366">
    <property type="entry name" value="BP-dependent_transpt_permease"/>
</dbReference>
<keyword evidence="2 7" id="KW-0813">Transport</keyword>
<keyword evidence="5 7" id="KW-1133">Transmembrane helix</keyword>
<organism evidence="9 10">
    <name type="scientific">Hymenobacter monticola</name>
    <dbReference type="NCBI Taxonomy" id="1705399"/>
    <lineage>
        <taxon>Bacteria</taxon>
        <taxon>Pseudomonadati</taxon>
        <taxon>Bacteroidota</taxon>
        <taxon>Cytophagia</taxon>
        <taxon>Cytophagales</taxon>
        <taxon>Hymenobacteraceae</taxon>
        <taxon>Hymenobacter</taxon>
    </lineage>
</organism>
<accession>A0ABY4B7D0</accession>
<dbReference type="Pfam" id="PF00528">
    <property type="entry name" value="BPD_transp_1"/>
    <property type="match status" value="1"/>
</dbReference>
<evidence type="ECO:0000256" key="2">
    <source>
        <dbReference type="ARBA" id="ARBA00022448"/>
    </source>
</evidence>
<dbReference type="CDD" id="cd06261">
    <property type="entry name" value="TM_PBP2"/>
    <property type="match status" value="1"/>
</dbReference>
<evidence type="ECO:0000259" key="8">
    <source>
        <dbReference type="PROSITE" id="PS50928"/>
    </source>
</evidence>
<evidence type="ECO:0000256" key="1">
    <source>
        <dbReference type="ARBA" id="ARBA00004651"/>
    </source>
</evidence>
<keyword evidence="6 7" id="KW-0472">Membrane</keyword>
<keyword evidence="10" id="KW-1185">Reference proteome</keyword>
<sequence>MAWLALLVLVAVAAPALPLPYPPHTLDLAHIAQAPLGPGRHWLGTDGQGRDVLSLLVFGTRTAVLLTLPAALLAAIIGALLGGAAGFWGNRAHVGLAYWALAVGGVWWALRLPAPWLGLAVGAAGLASAVVGGPWRLTWRLPLDALVMGGAAALDTVPRLVLVVALAASVGSISASGLLALLALTSWPTSARLVRAQMQRIRTLPFVEAAQAAGMSTGHIWLKHAIPHAIKPLQTLFPLSLARLLGLESTLSFLGIGLPPEVASWGRLLASYRQEPTAWWLFLFPSIMLTISILSLYQLTKMRK</sequence>
<protein>
    <submittedName>
        <fullName evidence="9">ABC transporter permease</fullName>
    </submittedName>
</protein>
<dbReference type="SUPFAM" id="SSF161098">
    <property type="entry name" value="MetI-like"/>
    <property type="match status" value="1"/>
</dbReference>
<dbReference type="InterPro" id="IPR000515">
    <property type="entry name" value="MetI-like"/>
</dbReference>
<dbReference type="EMBL" id="CP094534">
    <property type="protein sequence ID" value="UOE34764.1"/>
    <property type="molecule type" value="Genomic_DNA"/>
</dbReference>
<dbReference type="Proteomes" id="UP000831390">
    <property type="component" value="Chromosome"/>
</dbReference>
<feature type="transmembrane region" description="Helical" evidence="7">
    <location>
        <begin position="63"/>
        <end position="85"/>
    </location>
</feature>
<dbReference type="PANTHER" id="PTHR43386">
    <property type="entry name" value="OLIGOPEPTIDE TRANSPORT SYSTEM PERMEASE PROTEIN APPC"/>
    <property type="match status" value="1"/>
</dbReference>
<proteinExistence type="inferred from homology"/>
<evidence type="ECO:0000313" key="10">
    <source>
        <dbReference type="Proteomes" id="UP000831390"/>
    </source>
</evidence>
<dbReference type="RefSeq" id="WP_243516064.1">
    <property type="nucleotide sequence ID" value="NZ_CP094534.1"/>
</dbReference>
<dbReference type="PANTHER" id="PTHR43386:SF1">
    <property type="entry name" value="D,D-DIPEPTIDE TRANSPORT SYSTEM PERMEASE PROTEIN DDPC-RELATED"/>
    <property type="match status" value="1"/>
</dbReference>
<comment type="similarity">
    <text evidence="7">Belongs to the binding-protein-dependent transport system permease family.</text>
</comment>
<feature type="transmembrane region" description="Helical" evidence="7">
    <location>
        <begin position="116"/>
        <end position="139"/>
    </location>
</feature>
<name>A0ABY4B7D0_9BACT</name>
<feature type="transmembrane region" description="Helical" evidence="7">
    <location>
        <begin position="278"/>
        <end position="297"/>
    </location>
</feature>
<evidence type="ECO:0000256" key="3">
    <source>
        <dbReference type="ARBA" id="ARBA00022475"/>
    </source>
</evidence>
<evidence type="ECO:0000256" key="5">
    <source>
        <dbReference type="ARBA" id="ARBA00022989"/>
    </source>
</evidence>